<dbReference type="Proteomes" id="UP001242811">
    <property type="component" value="Unassembled WGS sequence"/>
</dbReference>
<evidence type="ECO:0000313" key="1">
    <source>
        <dbReference type="EMBL" id="MDQ0496268.1"/>
    </source>
</evidence>
<protein>
    <submittedName>
        <fullName evidence="1">Uncharacterized protein</fullName>
    </submittedName>
</protein>
<keyword evidence="2" id="KW-1185">Reference proteome</keyword>
<dbReference type="EMBL" id="JAUSWA010000033">
    <property type="protein sequence ID" value="MDQ0496268.1"/>
    <property type="molecule type" value="Genomic_DNA"/>
</dbReference>
<reference evidence="1 2" key="1">
    <citation type="submission" date="2023-07" db="EMBL/GenBank/DDBJ databases">
        <title>Genomic Encyclopedia of Type Strains, Phase IV (KMG-IV): sequencing the most valuable type-strain genomes for metagenomic binning, comparative biology and taxonomic classification.</title>
        <authorList>
            <person name="Goeker M."/>
        </authorList>
    </citation>
    <scope>NUCLEOTIDE SEQUENCE [LARGE SCALE GENOMIC DNA]</scope>
    <source>
        <strain evidence="1 2">DSM 14914</strain>
    </source>
</reference>
<name>A0ABU0L4P3_9BACL</name>
<evidence type="ECO:0000313" key="2">
    <source>
        <dbReference type="Proteomes" id="UP001242811"/>
    </source>
</evidence>
<organism evidence="1 2">
    <name type="scientific">Paenibacillus brasilensis</name>
    <dbReference type="NCBI Taxonomy" id="128574"/>
    <lineage>
        <taxon>Bacteria</taxon>
        <taxon>Bacillati</taxon>
        <taxon>Bacillota</taxon>
        <taxon>Bacilli</taxon>
        <taxon>Bacillales</taxon>
        <taxon>Paenibacillaceae</taxon>
        <taxon>Paenibacillus</taxon>
    </lineage>
</organism>
<proteinExistence type="predicted"/>
<accession>A0ABU0L4P3</accession>
<sequence length="82" mass="9594">MLLFVGKTKNKNLKVDVKRQASYYKLMKVSRHKSLTTEKRNDKQRATSFLNALNEDSKPFHHSRYNNPLTHLKIAYTSKGVE</sequence>
<gene>
    <name evidence="1" type="ORF">QOZ95_004457</name>
</gene>
<comment type="caution">
    <text evidence="1">The sequence shown here is derived from an EMBL/GenBank/DDBJ whole genome shotgun (WGS) entry which is preliminary data.</text>
</comment>